<dbReference type="Gene3D" id="2.40.30.10">
    <property type="entry name" value="Translation factors"/>
    <property type="match status" value="1"/>
</dbReference>
<dbReference type="NCBIfam" id="TIGR00231">
    <property type="entry name" value="small_GTP"/>
    <property type="match status" value="1"/>
</dbReference>
<dbReference type="SUPFAM" id="SSF50447">
    <property type="entry name" value="Translation proteins"/>
    <property type="match status" value="1"/>
</dbReference>
<gene>
    <name evidence="6" type="ORF">Vau01_035460</name>
</gene>
<dbReference type="InterPro" id="IPR005225">
    <property type="entry name" value="Small_GTP-bd"/>
</dbReference>
<dbReference type="InterPro" id="IPR035647">
    <property type="entry name" value="EFG_III/V"/>
</dbReference>
<dbReference type="PROSITE" id="PS00301">
    <property type="entry name" value="G_TR_1"/>
    <property type="match status" value="1"/>
</dbReference>
<evidence type="ECO:0000256" key="4">
    <source>
        <dbReference type="SAM" id="MobiDB-lite"/>
    </source>
</evidence>
<evidence type="ECO:0000256" key="2">
    <source>
        <dbReference type="ARBA" id="ARBA00022917"/>
    </source>
</evidence>
<dbReference type="GO" id="GO:0032790">
    <property type="term" value="P:ribosome disassembly"/>
    <property type="evidence" value="ECO:0007669"/>
    <property type="project" value="TreeGrafter"/>
</dbReference>
<dbReference type="SUPFAM" id="SSF54211">
    <property type="entry name" value="Ribosomal protein S5 domain 2-like"/>
    <property type="match status" value="1"/>
</dbReference>
<dbReference type="EMBL" id="BOPG01000023">
    <property type="protein sequence ID" value="GIJ56030.1"/>
    <property type="molecule type" value="Genomic_DNA"/>
</dbReference>
<organism evidence="6 7">
    <name type="scientific">Virgisporangium aurantiacum</name>
    <dbReference type="NCBI Taxonomy" id="175570"/>
    <lineage>
        <taxon>Bacteria</taxon>
        <taxon>Bacillati</taxon>
        <taxon>Actinomycetota</taxon>
        <taxon>Actinomycetes</taxon>
        <taxon>Micromonosporales</taxon>
        <taxon>Micromonosporaceae</taxon>
        <taxon>Virgisporangium</taxon>
    </lineage>
</organism>
<keyword evidence="3" id="KW-0342">GTP-binding</keyword>
<dbReference type="InterPro" id="IPR000640">
    <property type="entry name" value="EFG_V-like"/>
</dbReference>
<dbReference type="InterPro" id="IPR009000">
    <property type="entry name" value="Transl_B-barrel_sf"/>
</dbReference>
<dbReference type="SUPFAM" id="SSF52540">
    <property type="entry name" value="P-loop containing nucleoside triphosphate hydrolases"/>
    <property type="match status" value="1"/>
</dbReference>
<feature type="domain" description="Tr-type G" evidence="5">
    <location>
        <begin position="3"/>
        <end position="255"/>
    </location>
</feature>
<keyword evidence="2" id="KW-0648">Protein biosynthesis</keyword>
<dbReference type="InterPro" id="IPR005517">
    <property type="entry name" value="Transl_elong_EFG/EF2_IV"/>
</dbReference>
<evidence type="ECO:0000259" key="5">
    <source>
        <dbReference type="PROSITE" id="PS51722"/>
    </source>
</evidence>
<evidence type="ECO:0000313" key="6">
    <source>
        <dbReference type="EMBL" id="GIJ56030.1"/>
    </source>
</evidence>
<dbReference type="Gene3D" id="3.30.70.870">
    <property type="entry name" value="Elongation Factor G (Translational Gtpase), domain 3"/>
    <property type="match status" value="1"/>
</dbReference>
<dbReference type="InterPro" id="IPR020568">
    <property type="entry name" value="Ribosomal_Su5_D2-typ_SF"/>
</dbReference>
<proteinExistence type="predicted"/>
<evidence type="ECO:0000256" key="1">
    <source>
        <dbReference type="ARBA" id="ARBA00022741"/>
    </source>
</evidence>
<keyword evidence="7" id="KW-1185">Reference proteome</keyword>
<dbReference type="PRINTS" id="PR01037">
    <property type="entry name" value="TCRTETOQM"/>
</dbReference>
<protein>
    <submittedName>
        <fullName evidence="6">Tetracycline resistance protein, tetM/tetO subfamily</fullName>
    </submittedName>
</protein>
<keyword evidence="1" id="KW-0547">Nucleotide-binding</keyword>
<dbReference type="GO" id="GO:0005525">
    <property type="term" value="F:GTP binding"/>
    <property type="evidence" value="ECO:0007669"/>
    <property type="project" value="UniProtKB-KW"/>
</dbReference>
<sequence length="643" mass="68033">MPRRTLNLGILAHVDAGKTSLTERLLYHAGVVTEIGSVDAGTTRTDSMALERRRGITIRSAVASFAVRNTAVNLIDTPGHPDFIAEVDRVLGVLDGAVLVVSAVEGVQPQTRVLMRALRRLRVPTLLFINKIDRRGAAEQRILDAIAGRLTPAIVPMGRVEDPGFPGARFIPWARAASRKILLDALSVHDDAIVNAYVSDEAAVSDRRLRRALADQTRRCRVHPVFFGSAITGAGIPPLVDALADLLPAAGGDPSGPVDGRVFKIERGRLAYVRMFSGTVCLRDRITAGGRPAGRVTGLTVDGAPAPRVGPGGIAVMRGLTDVRVGDAIGSGAATAAPHFAPPTLSTVVVPARDDERAAMRAALNELAEQDPLIDVRQDDVRHEISLSLYGEVQKEVVASTLADEYGVTVTFRDTTPICVERPAGTGEAAEVIFAPGNPFTATLGLRVEPAPPGSGVTVRTDVDLAGVPMYVYKRQDAFGDMMAGYIRAALAEGLAGWEVTDCVVTVVRSGYQAPNTTAADFRRLTPVVLMRALDEAGTRVCEPLARARVEVPVDTVGPTLSVLARAGASVTGQTRDGDLVTIAALLPATAVPAVQRQLPGTTGGEGSLETDFGGYRPVTGTPPVRERTTPDPRNLDEYLRTA</sequence>
<evidence type="ECO:0000256" key="3">
    <source>
        <dbReference type="ARBA" id="ARBA00023134"/>
    </source>
</evidence>
<feature type="compositionally biased region" description="Basic and acidic residues" evidence="4">
    <location>
        <begin position="625"/>
        <end position="643"/>
    </location>
</feature>
<dbReference type="Pfam" id="PF00679">
    <property type="entry name" value="EFG_C"/>
    <property type="match status" value="1"/>
</dbReference>
<dbReference type="Gene3D" id="3.30.230.10">
    <property type="match status" value="1"/>
</dbReference>
<dbReference type="InterPro" id="IPR041095">
    <property type="entry name" value="EFG_II"/>
</dbReference>
<dbReference type="GO" id="GO:0006412">
    <property type="term" value="P:translation"/>
    <property type="evidence" value="ECO:0007669"/>
    <property type="project" value="UniProtKB-KW"/>
</dbReference>
<dbReference type="SUPFAM" id="SSF54980">
    <property type="entry name" value="EF-G C-terminal domain-like"/>
    <property type="match status" value="2"/>
</dbReference>
<dbReference type="InterPro" id="IPR027417">
    <property type="entry name" value="P-loop_NTPase"/>
</dbReference>
<dbReference type="PROSITE" id="PS51722">
    <property type="entry name" value="G_TR_2"/>
    <property type="match status" value="1"/>
</dbReference>
<comment type="caution">
    <text evidence="6">The sequence shown here is derived from an EMBL/GenBank/DDBJ whole genome shotgun (WGS) entry which is preliminary data.</text>
</comment>
<dbReference type="Proteomes" id="UP000612585">
    <property type="component" value="Unassembled WGS sequence"/>
</dbReference>
<dbReference type="PANTHER" id="PTHR43261:SF1">
    <property type="entry name" value="RIBOSOME-RELEASING FACTOR 2, MITOCHONDRIAL"/>
    <property type="match status" value="1"/>
</dbReference>
<dbReference type="RefSeq" id="WP_203993684.1">
    <property type="nucleotide sequence ID" value="NZ_BOPG01000023.1"/>
</dbReference>
<dbReference type="CDD" id="cd04168">
    <property type="entry name" value="TetM_like"/>
    <property type="match status" value="1"/>
</dbReference>
<dbReference type="Pfam" id="PF00009">
    <property type="entry name" value="GTP_EFTU"/>
    <property type="match status" value="1"/>
</dbReference>
<dbReference type="PRINTS" id="PR00315">
    <property type="entry name" value="ELONGATNFCT"/>
</dbReference>
<accession>A0A8J3Z6X2</accession>
<dbReference type="InterPro" id="IPR014721">
    <property type="entry name" value="Ribsml_uS5_D2-typ_fold_subgr"/>
</dbReference>
<dbReference type="InterPro" id="IPR031157">
    <property type="entry name" value="G_TR_CS"/>
</dbReference>
<dbReference type="Pfam" id="PF14492">
    <property type="entry name" value="EFG_III"/>
    <property type="match status" value="1"/>
</dbReference>
<name>A0A8J3Z6X2_9ACTN</name>
<dbReference type="Gene3D" id="3.40.50.300">
    <property type="entry name" value="P-loop containing nucleotide triphosphate hydrolases"/>
    <property type="match status" value="1"/>
</dbReference>
<dbReference type="PANTHER" id="PTHR43261">
    <property type="entry name" value="TRANSLATION ELONGATION FACTOR G-RELATED"/>
    <property type="match status" value="1"/>
</dbReference>
<dbReference type="GO" id="GO:0003924">
    <property type="term" value="F:GTPase activity"/>
    <property type="evidence" value="ECO:0007669"/>
    <property type="project" value="InterPro"/>
</dbReference>
<dbReference type="InterPro" id="IPR000795">
    <property type="entry name" value="T_Tr_GTP-bd_dom"/>
</dbReference>
<reference evidence="6" key="1">
    <citation type="submission" date="2021-01" db="EMBL/GenBank/DDBJ databases">
        <title>Whole genome shotgun sequence of Virgisporangium aurantiacum NBRC 16421.</title>
        <authorList>
            <person name="Komaki H."/>
            <person name="Tamura T."/>
        </authorList>
    </citation>
    <scope>NUCLEOTIDE SEQUENCE</scope>
    <source>
        <strain evidence="6">NBRC 16421</strain>
    </source>
</reference>
<dbReference type="AlphaFoldDB" id="A0A8J3Z6X2"/>
<dbReference type="Pfam" id="PF03764">
    <property type="entry name" value="EFG_IV"/>
    <property type="match status" value="1"/>
</dbReference>
<evidence type="ECO:0000313" key="7">
    <source>
        <dbReference type="Proteomes" id="UP000612585"/>
    </source>
</evidence>
<feature type="region of interest" description="Disordered" evidence="4">
    <location>
        <begin position="598"/>
        <end position="643"/>
    </location>
</feature>
<dbReference type="SMART" id="SM00889">
    <property type="entry name" value="EFG_IV"/>
    <property type="match status" value="1"/>
</dbReference>